<dbReference type="Proteomes" id="UP000289738">
    <property type="component" value="Chromosome A01"/>
</dbReference>
<dbReference type="AlphaFoldDB" id="A0A445ES52"/>
<proteinExistence type="predicted"/>
<keyword evidence="2" id="KW-1185">Reference proteome</keyword>
<evidence type="ECO:0000313" key="1">
    <source>
        <dbReference type="EMBL" id="RYR78211.1"/>
    </source>
</evidence>
<reference evidence="1 2" key="1">
    <citation type="submission" date="2019-01" db="EMBL/GenBank/DDBJ databases">
        <title>Sequencing of cultivated peanut Arachis hypogaea provides insights into genome evolution and oil improvement.</title>
        <authorList>
            <person name="Chen X."/>
        </authorList>
    </citation>
    <scope>NUCLEOTIDE SEQUENCE [LARGE SCALE GENOMIC DNA]</scope>
    <source>
        <strain evidence="2">cv. Fuhuasheng</strain>
        <tissue evidence="1">Leaves</tissue>
    </source>
</reference>
<protein>
    <submittedName>
        <fullName evidence="1">Uncharacterized protein</fullName>
    </submittedName>
</protein>
<accession>A0A445ES52</accession>
<sequence length="124" mass="13693">MARIFAGFSRIPSYPFVSLYISLSSLQSCLFFTVKKTNKLPPRRLANVTAVFARASPTEENVVASESVAILCVPDSVAVFLVLHHLFTSIKRRHFEQVQVVVSIILNVLKAVTLDSDDADDAEP</sequence>
<comment type="caution">
    <text evidence="1">The sequence shown here is derived from an EMBL/GenBank/DDBJ whole genome shotgun (WGS) entry which is preliminary data.</text>
</comment>
<dbReference type="PROSITE" id="PS51257">
    <property type="entry name" value="PROKAR_LIPOPROTEIN"/>
    <property type="match status" value="1"/>
</dbReference>
<organism evidence="1 2">
    <name type="scientific">Arachis hypogaea</name>
    <name type="common">Peanut</name>
    <dbReference type="NCBI Taxonomy" id="3818"/>
    <lineage>
        <taxon>Eukaryota</taxon>
        <taxon>Viridiplantae</taxon>
        <taxon>Streptophyta</taxon>
        <taxon>Embryophyta</taxon>
        <taxon>Tracheophyta</taxon>
        <taxon>Spermatophyta</taxon>
        <taxon>Magnoliopsida</taxon>
        <taxon>eudicotyledons</taxon>
        <taxon>Gunneridae</taxon>
        <taxon>Pentapetalae</taxon>
        <taxon>rosids</taxon>
        <taxon>fabids</taxon>
        <taxon>Fabales</taxon>
        <taxon>Fabaceae</taxon>
        <taxon>Papilionoideae</taxon>
        <taxon>50 kb inversion clade</taxon>
        <taxon>dalbergioids sensu lato</taxon>
        <taxon>Dalbergieae</taxon>
        <taxon>Pterocarpus clade</taxon>
        <taxon>Arachis</taxon>
    </lineage>
</organism>
<evidence type="ECO:0000313" key="2">
    <source>
        <dbReference type="Proteomes" id="UP000289738"/>
    </source>
</evidence>
<dbReference type="EMBL" id="SDMP01000001">
    <property type="protein sequence ID" value="RYR78211.1"/>
    <property type="molecule type" value="Genomic_DNA"/>
</dbReference>
<gene>
    <name evidence="1" type="ORF">Ahy_A01g002947</name>
</gene>
<name>A0A445ES52_ARAHY</name>